<dbReference type="AlphaFoldDB" id="A0A1B3XQ23"/>
<reference evidence="2 3" key="1">
    <citation type="submission" date="2016-08" db="EMBL/GenBank/DDBJ databases">
        <title>Complete genome sequence of Bacillus muralis G25-68, a strain with toxicity to nematodes.</title>
        <authorList>
            <person name="Zheng Z."/>
        </authorList>
    </citation>
    <scope>NUCLEOTIDE SEQUENCE [LARGE SCALE GENOMIC DNA]</scope>
    <source>
        <strain evidence="2 3">G25-68</strain>
    </source>
</reference>
<evidence type="ECO:0000313" key="3">
    <source>
        <dbReference type="Proteomes" id="UP000077926"/>
    </source>
</evidence>
<gene>
    <name evidence="2" type="ORF">ABE28_013210</name>
</gene>
<dbReference type="RefSeq" id="WP_064462096.1">
    <property type="nucleotide sequence ID" value="NZ_CP017080.1"/>
</dbReference>
<evidence type="ECO:0000313" key="2">
    <source>
        <dbReference type="EMBL" id="AOH55312.1"/>
    </source>
</evidence>
<sequence>MNLLKKIVVASSLTFLLGSSAVGLSNSNKVEAAQANYKYSDWEYHSTLKNNVKAEKLTVGAIGIVISAYIPWTKGKIATNLGNLYYQLNKQNVYYTQKTYKKYAETGQYLRPVAGEKKVVKFYSDSKRTKYVKTETHYKYTDWYK</sequence>
<name>A0A1B3XQ23_9BACI</name>
<proteinExistence type="predicted"/>
<dbReference type="Proteomes" id="UP000077926">
    <property type="component" value="Chromosome"/>
</dbReference>
<organism evidence="2 3">
    <name type="scientific">Peribacillus muralis</name>
    <dbReference type="NCBI Taxonomy" id="264697"/>
    <lineage>
        <taxon>Bacteria</taxon>
        <taxon>Bacillati</taxon>
        <taxon>Bacillota</taxon>
        <taxon>Bacilli</taxon>
        <taxon>Bacillales</taxon>
        <taxon>Bacillaceae</taxon>
        <taxon>Peribacillus</taxon>
    </lineage>
</organism>
<feature type="chain" id="PRO_5038507385" evidence="1">
    <location>
        <begin position="22"/>
        <end position="145"/>
    </location>
</feature>
<accession>A0A1B3XQ23</accession>
<evidence type="ECO:0000256" key="1">
    <source>
        <dbReference type="SAM" id="SignalP"/>
    </source>
</evidence>
<dbReference type="OrthoDB" id="9987470at2"/>
<protein>
    <submittedName>
        <fullName evidence="2">Uncharacterized protein</fullName>
    </submittedName>
</protein>
<dbReference type="EMBL" id="CP017080">
    <property type="protein sequence ID" value="AOH55312.1"/>
    <property type="molecule type" value="Genomic_DNA"/>
</dbReference>
<dbReference type="KEGG" id="bmur:ABE28_013210"/>
<keyword evidence="1" id="KW-0732">Signal</keyword>
<keyword evidence="3" id="KW-1185">Reference proteome</keyword>
<feature type="signal peptide" evidence="1">
    <location>
        <begin position="1"/>
        <end position="21"/>
    </location>
</feature>